<gene>
    <name evidence="2" type="ORF">H1R16_09450</name>
    <name evidence="1" type="ORF">H2507_05990</name>
</gene>
<evidence type="ECO:0000313" key="1">
    <source>
        <dbReference type="EMBL" id="MBA5246712.1"/>
    </source>
</evidence>
<organism evidence="2 3">
    <name type="scientific">Marnyiella aurantia</name>
    <dbReference type="NCBI Taxonomy" id="2758037"/>
    <lineage>
        <taxon>Bacteria</taxon>
        <taxon>Pseudomonadati</taxon>
        <taxon>Bacteroidota</taxon>
        <taxon>Flavobacteriia</taxon>
        <taxon>Flavobacteriales</taxon>
        <taxon>Weeksellaceae</taxon>
        <taxon>Marnyiella</taxon>
    </lineage>
</organism>
<reference evidence="4" key="2">
    <citation type="submission" date="2020-07" db="EMBL/GenBank/DDBJ databases">
        <title>Flavobacterium sp. xlx-214.</title>
        <authorList>
            <person name="Yang C."/>
        </authorList>
    </citation>
    <scope>NUCLEOTIDE SEQUENCE [LARGE SCALE GENOMIC DNA]</scope>
    <source>
        <strain evidence="4">CX-624</strain>
    </source>
</reference>
<proteinExistence type="predicted"/>
<dbReference type="Proteomes" id="UP000539710">
    <property type="component" value="Unassembled WGS sequence"/>
</dbReference>
<dbReference type="RefSeq" id="WP_181886833.1">
    <property type="nucleotide sequence ID" value="NZ_CP059472.1"/>
</dbReference>
<dbReference type="EMBL" id="CP059472">
    <property type="protein sequence ID" value="QMS97938.1"/>
    <property type="molecule type" value="Genomic_DNA"/>
</dbReference>
<evidence type="ECO:0000313" key="3">
    <source>
        <dbReference type="Proteomes" id="UP000515349"/>
    </source>
</evidence>
<name>A0A7D7LR73_9FLAO</name>
<dbReference type="Proteomes" id="UP000515349">
    <property type="component" value="Chromosome"/>
</dbReference>
<evidence type="ECO:0000313" key="4">
    <source>
        <dbReference type="Proteomes" id="UP000539710"/>
    </source>
</evidence>
<keyword evidence="4" id="KW-1185">Reference proteome</keyword>
<evidence type="ECO:0000313" key="2">
    <source>
        <dbReference type="EMBL" id="QMS97938.1"/>
    </source>
</evidence>
<sequence>MIKLSDYLDYLNQEIIQARKKADENAVLVAKQYAQHPYLKFFKVPRYSIPVIKMDIPIKVADIDADSKFNFKIDPKLFMVEVNEKIALVNKEKNLSISPITETQTKNDDFKLLFKTLENKDQRYIKNLSTVIKKLDLAPQIKSLNLEIFRPQADEDENNELARILSETIASKYTLVASRLNNLYIDPDTTKAEDKDRMFINLHVEMEEEGLRIVKFTNKEGQEIEEITFE</sequence>
<reference evidence="1" key="3">
    <citation type="submission" date="2020-07" db="EMBL/GenBank/DDBJ databases">
        <authorList>
            <person name="Yang C."/>
        </authorList>
    </citation>
    <scope>NUCLEOTIDE SEQUENCE</scope>
    <source>
        <strain evidence="1">Cx-624</strain>
    </source>
</reference>
<dbReference type="EMBL" id="JACEUX010000002">
    <property type="protein sequence ID" value="MBA5246712.1"/>
    <property type="molecule type" value="Genomic_DNA"/>
</dbReference>
<accession>A0A7D7LR73</accession>
<dbReference type="KEGG" id="cbau:H1R16_09450"/>
<protein>
    <submittedName>
        <fullName evidence="2">Uncharacterized protein</fullName>
    </submittedName>
</protein>
<reference evidence="2 3" key="1">
    <citation type="submission" date="2020-07" db="EMBL/GenBank/DDBJ databases">
        <title>Chryseobacterium sp.cx-624.</title>
        <authorList>
            <person name="Yang C."/>
        </authorList>
    </citation>
    <scope>NUCLEOTIDE SEQUENCE [LARGE SCALE GENOMIC DNA]</scope>
    <source>
        <strain evidence="2">Cx-624</strain>
        <strain evidence="3">cx-624</strain>
    </source>
</reference>
<dbReference type="AlphaFoldDB" id="A0A7D7LR73"/>